<name>A0A0L0JKS6_9ACTN</name>
<comment type="caution">
    <text evidence="2">The sequence shown here is derived from an EMBL/GenBank/DDBJ whole genome shotgun (WGS) entry which is preliminary data.</text>
</comment>
<sequence length="413" mass="43674">MTPVTGNPRTTLPAEPAGPPPGEVFTLSRWFARLSVESALPELNAFLTALLGPYFVPTAGADPGAVTVSVRRSPELPNARGDLDTLPRSPQLWLDEDGPRMVVLEHLSDTMVTLRDMEEDSDPVLISVDRRARVVRLDIAEDTPRARRGVVRLVAFLLSAQLHSGGVPVLHGSAVARDGRAVAVFGDGGSGKSTLAFLASTLAGWDFVSDDTLLAWDAGPGGPLAVSGAPRRLGIGVGALTGHPARGRFETHPLRRYGDAPVGPLPTPSADAWSREGRVRLYCDIDEFTAITGTRCAQHAEPAGIVLPVADPHLSGWTVTADTSGGPVPELEPTSGRGLRYFVDYLGILAPRPFDAEGRARVLDGLRRLPRVRVRYGPDVNADFPRFWAEVTGALGLDGATGSVSGSGAGRSC</sequence>
<feature type="compositionally biased region" description="Polar residues" evidence="1">
    <location>
        <begin position="1"/>
        <end position="10"/>
    </location>
</feature>
<dbReference type="EMBL" id="JPPY01000214">
    <property type="protein sequence ID" value="KND25985.1"/>
    <property type="molecule type" value="Genomic_DNA"/>
</dbReference>
<protein>
    <recommendedName>
        <fullName evidence="4">HPr kinase/phosphorylase</fullName>
    </recommendedName>
</protein>
<evidence type="ECO:0000256" key="1">
    <source>
        <dbReference type="SAM" id="MobiDB-lite"/>
    </source>
</evidence>
<evidence type="ECO:0000313" key="2">
    <source>
        <dbReference type="EMBL" id="KND25985.1"/>
    </source>
</evidence>
<dbReference type="Proteomes" id="UP000037151">
    <property type="component" value="Unassembled WGS sequence"/>
</dbReference>
<dbReference type="AlphaFoldDB" id="A0A0L0JKS6"/>
<feature type="region of interest" description="Disordered" evidence="1">
    <location>
        <begin position="1"/>
        <end position="20"/>
    </location>
</feature>
<gene>
    <name evidence="2" type="ORF">IQ63_37675</name>
</gene>
<organism evidence="2 3">
    <name type="scientific">Streptomyces acidiscabies</name>
    <dbReference type="NCBI Taxonomy" id="42234"/>
    <lineage>
        <taxon>Bacteria</taxon>
        <taxon>Bacillati</taxon>
        <taxon>Actinomycetota</taxon>
        <taxon>Actinomycetes</taxon>
        <taxon>Kitasatosporales</taxon>
        <taxon>Streptomycetaceae</taxon>
        <taxon>Streptomyces</taxon>
    </lineage>
</organism>
<evidence type="ECO:0008006" key="4">
    <source>
        <dbReference type="Google" id="ProtNLM"/>
    </source>
</evidence>
<dbReference type="Gene3D" id="3.40.50.300">
    <property type="entry name" value="P-loop containing nucleotide triphosphate hydrolases"/>
    <property type="match status" value="1"/>
</dbReference>
<dbReference type="InterPro" id="IPR027417">
    <property type="entry name" value="P-loop_NTPase"/>
</dbReference>
<proteinExistence type="predicted"/>
<accession>A0A0L0JKS6</accession>
<dbReference type="SUPFAM" id="SSF53795">
    <property type="entry name" value="PEP carboxykinase-like"/>
    <property type="match status" value="1"/>
</dbReference>
<evidence type="ECO:0000313" key="3">
    <source>
        <dbReference type="Proteomes" id="UP000037151"/>
    </source>
</evidence>
<dbReference type="PATRIC" id="fig|42234.21.peg.7755"/>
<reference evidence="3" key="1">
    <citation type="submission" date="2014-07" db="EMBL/GenBank/DDBJ databases">
        <title>Genome sequencing of plant-pathogenic Streptomyces species.</title>
        <authorList>
            <person name="Harrison J."/>
            <person name="Sapp M."/>
            <person name="Thwaites R."/>
            <person name="Studholme D.J."/>
        </authorList>
    </citation>
    <scope>NUCLEOTIDE SEQUENCE [LARGE SCALE GENOMIC DNA]</scope>
    <source>
        <strain evidence="3">NCPPB 4445</strain>
    </source>
</reference>